<gene>
    <name evidence="1" type="ORF">PECUL_23A058861</name>
</gene>
<dbReference type="SUPFAM" id="SSF56219">
    <property type="entry name" value="DNase I-like"/>
    <property type="match status" value="1"/>
</dbReference>
<dbReference type="AlphaFoldDB" id="A0AAD1SV66"/>
<feature type="non-terminal residue" evidence="1">
    <location>
        <position position="111"/>
    </location>
</feature>
<dbReference type="Gene3D" id="3.60.10.10">
    <property type="entry name" value="Endonuclease/exonuclease/phosphatase"/>
    <property type="match status" value="1"/>
</dbReference>
<reference evidence="1" key="1">
    <citation type="submission" date="2022-03" db="EMBL/GenBank/DDBJ databases">
        <authorList>
            <person name="Alioto T."/>
            <person name="Alioto T."/>
            <person name="Gomez Garrido J."/>
        </authorList>
    </citation>
    <scope>NUCLEOTIDE SEQUENCE</scope>
</reference>
<accession>A0AAD1SV66</accession>
<evidence type="ECO:0000313" key="1">
    <source>
        <dbReference type="EMBL" id="CAH2311031.1"/>
    </source>
</evidence>
<dbReference type="EMBL" id="OW240919">
    <property type="protein sequence ID" value="CAH2311031.1"/>
    <property type="molecule type" value="Genomic_DNA"/>
</dbReference>
<organism evidence="1 2">
    <name type="scientific">Pelobates cultripes</name>
    <name type="common">Western spadefoot toad</name>
    <dbReference type="NCBI Taxonomy" id="61616"/>
    <lineage>
        <taxon>Eukaryota</taxon>
        <taxon>Metazoa</taxon>
        <taxon>Chordata</taxon>
        <taxon>Craniata</taxon>
        <taxon>Vertebrata</taxon>
        <taxon>Euteleostomi</taxon>
        <taxon>Amphibia</taxon>
        <taxon>Batrachia</taxon>
        <taxon>Anura</taxon>
        <taxon>Pelobatoidea</taxon>
        <taxon>Pelobatidae</taxon>
        <taxon>Pelobates</taxon>
    </lineage>
</organism>
<protein>
    <submittedName>
        <fullName evidence="1">Uncharacterized protein</fullName>
    </submittedName>
</protein>
<name>A0AAD1SV66_PELCU</name>
<dbReference type="InterPro" id="IPR036691">
    <property type="entry name" value="Endo/exonu/phosph_ase_sf"/>
</dbReference>
<keyword evidence="2" id="KW-1185">Reference proteome</keyword>
<evidence type="ECO:0000313" key="2">
    <source>
        <dbReference type="Proteomes" id="UP001295444"/>
    </source>
</evidence>
<proteinExistence type="predicted"/>
<dbReference type="Proteomes" id="UP001295444">
    <property type="component" value="Chromosome 08"/>
</dbReference>
<sequence>MPTSIRCVSINAKGLISSNMRHSILRWAHKQNADILLIQETHFPTHRKFPLTNRYYMRSFMAPSLDTKSKGVAIVLKANSPLTGITCTKDPQGRYISIQGNIGTKTYTFSS</sequence>